<dbReference type="EMBL" id="FPAI01000001">
    <property type="protein sequence ID" value="SFS37235.1"/>
    <property type="molecule type" value="Genomic_DNA"/>
</dbReference>
<evidence type="ECO:0000313" key="3">
    <source>
        <dbReference type="Proteomes" id="UP000199139"/>
    </source>
</evidence>
<dbReference type="AlphaFoldDB" id="A0A1I6PAS0"/>
<feature type="region of interest" description="Disordered" evidence="1">
    <location>
        <begin position="1"/>
        <end position="29"/>
    </location>
</feature>
<evidence type="ECO:0000256" key="1">
    <source>
        <dbReference type="SAM" id="MobiDB-lite"/>
    </source>
</evidence>
<dbReference type="Proteomes" id="UP000199139">
    <property type="component" value="Unassembled WGS sequence"/>
</dbReference>
<evidence type="ECO:0000313" key="2">
    <source>
        <dbReference type="EMBL" id="SFS37235.1"/>
    </source>
</evidence>
<organism evidence="2 3">
    <name type="scientific">Halolactibacillus miurensis</name>
    <dbReference type="NCBI Taxonomy" id="306541"/>
    <lineage>
        <taxon>Bacteria</taxon>
        <taxon>Bacillati</taxon>
        <taxon>Bacillota</taxon>
        <taxon>Bacilli</taxon>
        <taxon>Bacillales</taxon>
        <taxon>Bacillaceae</taxon>
        <taxon>Halolactibacillus</taxon>
    </lineage>
</organism>
<gene>
    <name evidence="2" type="ORF">SAMN05421668_101310</name>
</gene>
<name>A0A1I6PAS0_9BACI</name>
<proteinExistence type="predicted"/>
<feature type="compositionally biased region" description="Basic and acidic residues" evidence="1">
    <location>
        <begin position="1"/>
        <end position="10"/>
    </location>
</feature>
<protein>
    <submittedName>
        <fullName evidence="2">Acetolactate synthase-1/2/3 large subunit</fullName>
    </submittedName>
</protein>
<reference evidence="2 3" key="1">
    <citation type="submission" date="2016-10" db="EMBL/GenBank/DDBJ databases">
        <authorList>
            <person name="de Groot N.N."/>
        </authorList>
    </citation>
    <scope>NUCLEOTIDE SEQUENCE [LARGE SCALE GENOMIC DNA]</scope>
    <source>
        <strain evidence="2 3">DSM 17074</strain>
    </source>
</reference>
<sequence>MSFTIEDEKNVYPIVPPGGSNTEALLDGE</sequence>
<accession>A0A1I6PAS0</accession>